<reference evidence="1 2" key="1">
    <citation type="submission" date="2018-06" db="EMBL/GenBank/DDBJ databases">
        <authorList>
            <person name="Strepis N."/>
        </authorList>
    </citation>
    <scope>NUCLEOTIDE SEQUENCE [LARGE SCALE GENOMIC DNA]</scope>
    <source>
        <strain evidence="1">LUCI</strain>
    </source>
</reference>
<dbReference type="InterPro" id="IPR005370">
    <property type="entry name" value="UPF0180"/>
</dbReference>
<dbReference type="EMBL" id="UPPP01000075">
    <property type="protein sequence ID" value="VBB07501.1"/>
    <property type="molecule type" value="Genomic_DNA"/>
</dbReference>
<evidence type="ECO:0000313" key="2">
    <source>
        <dbReference type="Proteomes" id="UP000277811"/>
    </source>
</evidence>
<dbReference type="OrthoDB" id="1708042at2"/>
<evidence type="ECO:0000313" key="1">
    <source>
        <dbReference type="EMBL" id="VBB07501.1"/>
    </source>
</evidence>
<organism evidence="1 2">
    <name type="scientific">Lucifera butyrica</name>
    <dbReference type="NCBI Taxonomy" id="1351585"/>
    <lineage>
        <taxon>Bacteria</taxon>
        <taxon>Bacillati</taxon>
        <taxon>Bacillota</taxon>
        <taxon>Negativicutes</taxon>
        <taxon>Veillonellales</taxon>
        <taxon>Veillonellaceae</taxon>
        <taxon>Lucifera</taxon>
    </lineage>
</organism>
<accession>A0A498R7Y2</accession>
<keyword evidence="2" id="KW-1185">Reference proteome</keyword>
<evidence type="ECO:0008006" key="3">
    <source>
        <dbReference type="Google" id="ProtNLM"/>
    </source>
</evidence>
<proteinExistence type="predicted"/>
<dbReference type="AlphaFoldDB" id="A0A498R7Y2"/>
<protein>
    <recommendedName>
        <fullName evidence="3">YkuS family protein</fullName>
    </recommendedName>
</protein>
<dbReference type="Proteomes" id="UP000277811">
    <property type="component" value="Unassembled WGS sequence"/>
</dbReference>
<dbReference type="RefSeq" id="WP_122628431.1">
    <property type="nucleotide sequence ID" value="NZ_UPPP01000075.1"/>
</dbReference>
<dbReference type="Pfam" id="PF03698">
    <property type="entry name" value="UPF0180"/>
    <property type="match status" value="1"/>
</dbReference>
<gene>
    <name evidence="1" type="ORF">LUCI_2750</name>
</gene>
<sequence length="81" mass="8913">MLRSVSVETGLDQIKNHLYTCGYDVVDMGECIRPVEAIVYSGPQVPAAQGMVKWTAKNTVMINASGLTPEQVVTQLEEKWS</sequence>
<name>A0A498R7Y2_9FIRM</name>